<reference evidence="1 2" key="1">
    <citation type="journal article" date="2021" name="Elife">
        <title>Chloroplast acquisition without the gene transfer in kleptoplastic sea slugs, Plakobranchus ocellatus.</title>
        <authorList>
            <person name="Maeda T."/>
            <person name="Takahashi S."/>
            <person name="Yoshida T."/>
            <person name="Shimamura S."/>
            <person name="Takaki Y."/>
            <person name="Nagai Y."/>
            <person name="Toyoda A."/>
            <person name="Suzuki Y."/>
            <person name="Arimoto A."/>
            <person name="Ishii H."/>
            <person name="Satoh N."/>
            <person name="Nishiyama T."/>
            <person name="Hasebe M."/>
            <person name="Maruyama T."/>
            <person name="Minagawa J."/>
            <person name="Obokata J."/>
            <person name="Shigenobu S."/>
        </authorList>
    </citation>
    <scope>NUCLEOTIDE SEQUENCE [LARGE SCALE GENOMIC DNA]</scope>
</reference>
<keyword evidence="2" id="KW-1185">Reference proteome</keyword>
<evidence type="ECO:0000313" key="2">
    <source>
        <dbReference type="Proteomes" id="UP000735302"/>
    </source>
</evidence>
<keyword evidence="1" id="KW-0547">Nucleotide-binding</keyword>
<evidence type="ECO:0000313" key="1">
    <source>
        <dbReference type="EMBL" id="GFO27754.1"/>
    </source>
</evidence>
<protein>
    <submittedName>
        <fullName evidence="1">ATP-binding cassette sub-family a member 3</fullName>
    </submittedName>
</protein>
<keyword evidence="1" id="KW-0067">ATP-binding</keyword>
<sequence>MVKQSDCNVASLTKVVQSHISTAELKSLINKEVSYILPESESAIFPALFIELDNRKNQLGISTFDISASTTEEISLNPACANRAIIDYKVGGPMKSCVHHQWSTTTYS</sequence>
<gene>
    <name evidence="1" type="ORF">PoB_005425900</name>
</gene>
<organism evidence="1 2">
    <name type="scientific">Plakobranchus ocellatus</name>
    <dbReference type="NCBI Taxonomy" id="259542"/>
    <lineage>
        <taxon>Eukaryota</taxon>
        <taxon>Metazoa</taxon>
        <taxon>Spiralia</taxon>
        <taxon>Lophotrochozoa</taxon>
        <taxon>Mollusca</taxon>
        <taxon>Gastropoda</taxon>
        <taxon>Heterobranchia</taxon>
        <taxon>Euthyneura</taxon>
        <taxon>Panpulmonata</taxon>
        <taxon>Sacoglossa</taxon>
        <taxon>Placobranchoidea</taxon>
        <taxon>Plakobranchidae</taxon>
        <taxon>Plakobranchus</taxon>
    </lineage>
</organism>
<name>A0AAV4C5B7_9GAST</name>
<dbReference type="AlphaFoldDB" id="A0AAV4C5B7"/>
<dbReference type="Proteomes" id="UP000735302">
    <property type="component" value="Unassembled WGS sequence"/>
</dbReference>
<dbReference type="GO" id="GO:0005524">
    <property type="term" value="F:ATP binding"/>
    <property type="evidence" value="ECO:0007669"/>
    <property type="project" value="UniProtKB-KW"/>
</dbReference>
<comment type="caution">
    <text evidence="1">The sequence shown here is derived from an EMBL/GenBank/DDBJ whole genome shotgun (WGS) entry which is preliminary data.</text>
</comment>
<proteinExistence type="predicted"/>
<dbReference type="EMBL" id="BLXT01005946">
    <property type="protein sequence ID" value="GFO27754.1"/>
    <property type="molecule type" value="Genomic_DNA"/>
</dbReference>
<accession>A0AAV4C5B7</accession>